<proteinExistence type="predicted"/>
<accession>A0ACB8AYI6</accession>
<protein>
    <submittedName>
        <fullName evidence="1">Uncharacterized protein</fullName>
    </submittedName>
</protein>
<dbReference type="EMBL" id="MU266824">
    <property type="protein sequence ID" value="KAH7918234.1"/>
    <property type="molecule type" value="Genomic_DNA"/>
</dbReference>
<sequence length="391" mass="43788">MENASSSSQTLENTREISLSITAQANQVEACLDAIKQFKHGDITYADVLKTIHNTLVRAVPDDSSTDPSFKGAFSTYLGMLDAVNSLHWVAVKQGKGTNRANEEEETEGRGPGMGEEETEDSRANKETEVVEESQPKHWKVDKTRFVWIQPDTLARARPVDPIVQQTINALSNWANNPFFVRSRLLLAPGCPDFPADQWLNICRGNVIDLDKVFTTVYTTDLKQKQTHDIGDFQISLKVEWLIAYAKYVRALTFIMPWVHEEQLGYQEFIIQSFTAISVEHHLQVIEFDKACQLQVSHQKHLRLNHISNFNDLQTVYLTSYVVTKERKEDQGDVSLVTIGTEASAVSPLQIVSTSIVATSVDVAEPTNAPNAPTCPLAGLPEPKYKQGMVW</sequence>
<evidence type="ECO:0000313" key="2">
    <source>
        <dbReference type="Proteomes" id="UP000790709"/>
    </source>
</evidence>
<name>A0ACB8AYI6_9AGAM</name>
<evidence type="ECO:0000313" key="1">
    <source>
        <dbReference type="EMBL" id="KAH7918234.1"/>
    </source>
</evidence>
<reference evidence="1" key="1">
    <citation type="journal article" date="2021" name="New Phytol.">
        <title>Evolutionary innovations through gain and loss of genes in the ectomycorrhizal Boletales.</title>
        <authorList>
            <person name="Wu G."/>
            <person name="Miyauchi S."/>
            <person name="Morin E."/>
            <person name="Kuo A."/>
            <person name="Drula E."/>
            <person name="Varga T."/>
            <person name="Kohler A."/>
            <person name="Feng B."/>
            <person name="Cao Y."/>
            <person name="Lipzen A."/>
            <person name="Daum C."/>
            <person name="Hundley H."/>
            <person name="Pangilinan J."/>
            <person name="Johnson J."/>
            <person name="Barry K."/>
            <person name="LaButti K."/>
            <person name="Ng V."/>
            <person name="Ahrendt S."/>
            <person name="Min B."/>
            <person name="Choi I.G."/>
            <person name="Park H."/>
            <person name="Plett J.M."/>
            <person name="Magnuson J."/>
            <person name="Spatafora J.W."/>
            <person name="Nagy L.G."/>
            <person name="Henrissat B."/>
            <person name="Grigoriev I.V."/>
            <person name="Yang Z.L."/>
            <person name="Xu J."/>
            <person name="Martin F.M."/>
        </authorList>
    </citation>
    <scope>NUCLEOTIDE SEQUENCE</scope>
    <source>
        <strain evidence="1">KUC20120723A-06</strain>
    </source>
</reference>
<organism evidence="1 2">
    <name type="scientific">Leucogyrophana mollusca</name>
    <dbReference type="NCBI Taxonomy" id="85980"/>
    <lineage>
        <taxon>Eukaryota</taxon>
        <taxon>Fungi</taxon>
        <taxon>Dikarya</taxon>
        <taxon>Basidiomycota</taxon>
        <taxon>Agaricomycotina</taxon>
        <taxon>Agaricomycetes</taxon>
        <taxon>Agaricomycetidae</taxon>
        <taxon>Boletales</taxon>
        <taxon>Boletales incertae sedis</taxon>
        <taxon>Leucogyrophana</taxon>
    </lineage>
</organism>
<dbReference type="Proteomes" id="UP000790709">
    <property type="component" value="Unassembled WGS sequence"/>
</dbReference>
<keyword evidence="2" id="KW-1185">Reference proteome</keyword>
<gene>
    <name evidence="1" type="ORF">BV22DRAFT_1051872</name>
</gene>
<comment type="caution">
    <text evidence="1">The sequence shown here is derived from an EMBL/GenBank/DDBJ whole genome shotgun (WGS) entry which is preliminary data.</text>
</comment>